<dbReference type="Pfam" id="PF04542">
    <property type="entry name" value="Sigma70_r2"/>
    <property type="match status" value="1"/>
</dbReference>
<dbReference type="SUPFAM" id="SSF88946">
    <property type="entry name" value="Sigma2 domain of RNA polymerase sigma factors"/>
    <property type="match status" value="1"/>
</dbReference>
<dbReference type="EMBL" id="QOVF01000001">
    <property type="protein sequence ID" value="KAA0696642.1"/>
    <property type="molecule type" value="Genomic_DNA"/>
</dbReference>
<dbReference type="Proteomes" id="UP000463138">
    <property type="component" value="Unassembled WGS sequence"/>
</dbReference>
<dbReference type="Gene3D" id="1.10.10.10">
    <property type="entry name" value="Winged helix-like DNA-binding domain superfamily/Winged helix DNA-binding domain"/>
    <property type="match status" value="1"/>
</dbReference>
<dbReference type="Gene3D" id="1.10.1740.10">
    <property type="match status" value="1"/>
</dbReference>
<keyword evidence="2" id="KW-0805">Transcription regulation</keyword>
<dbReference type="InterPro" id="IPR039425">
    <property type="entry name" value="RNA_pol_sigma-70-like"/>
</dbReference>
<feature type="domain" description="RNA polymerase sigma factor 70 region 4 type 2" evidence="6">
    <location>
        <begin position="138"/>
        <end position="188"/>
    </location>
</feature>
<dbReference type="NCBIfam" id="TIGR02937">
    <property type="entry name" value="sigma70-ECF"/>
    <property type="match status" value="1"/>
</dbReference>
<dbReference type="InterPro" id="IPR013249">
    <property type="entry name" value="RNA_pol_sigma70_r4_t2"/>
</dbReference>
<dbReference type="Pfam" id="PF08281">
    <property type="entry name" value="Sigma70_r4_2"/>
    <property type="match status" value="1"/>
</dbReference>
<evidence type="ECO:0000256" key="4">
    <source>
        <dbReference type="ARBA" id="ARBA00023163"/>
    </source>
</evidence>
<dbReference type="PANTHER" id="PTHR43133">
    <property type="entry name" value="RNA POLYMERASE ECF-TYPE SIGMA FACTO"/>
    <property type="match status" value="1"/>
</dbReference>
<dbReference type="InterPro" id="IPR014284">
    <property type="entry name" value="RNA_pol_sigma-70_dom"/>
</dbReference>
<dbReference type="GO" id="GO:0006352">
    <property type="term" value="P:DNA-templated transcription initiation"/>
    <property type="evidence" value="ECO:0007669"/>
    <property type="project" value="InterPro"/>
</dbReference>
<evidence type="ECO:0000259" key="6">
    <source>
        <dbReference type="Pfam" id="PF08281"/>
    </source>
</evidence>
<evidence type="ECO:0000313" key="8">
    <source>
        <dbReference type="Proteomes" id="UP000463138"/>
    </source>
</evidence>
<evidence type="ECO:0000256" key="3">
    <source>
        <dbReference type="ARBA" id="ARBA00023082"/>
    </source>
</evidence>
<dbReference type="AlphaFoldDB" id="A0A7V7KYC6"/>
<evidence type="ECO:0000256" key="2">
    <source>
        <dbReference type="ARBA" id="ARBA00023015"/>
    </source>
</evidence>
<gene>
    <name evidence="7" type="ORF">DT594_04730</name>
</gene>
<keyword evidence="4" id="KW-0804">Transcription</keyword>
<protein>
    <submittedName>
        <fullName evidence="7">RNA polymerase sigma factor</fullName>
    </submittedName>
</protein>
<organism evidence="7 8">
    <name type="scientific">Halopseudomonas laoshanensis</name>
    <dbReference type="NCBI Taxonomy" id="2268758"/>
    <lineage>
        <taxon>Bacteria</taxon>
        <taxon>Pseudomonadati</taxon>
        <taxon>Pseudomonadota</taxon>
        <taxon>Gammaproteobacteria</taxon>
        <taxon>Pseudomonadales</taxon>
        <taxon>Pseudomonadaceae</taxon>
        <taxon>Halopseudomonas</taxon>
    </lineage>
</organism>
<feature type="domain" description="RNA polymerase sigma-70 region 2" evidence="5">
    <location>
        <begin position="24"/>
        <end position="90"/>
    </location>
</feature>
<dbReference type="OrthoDB" id="9782108at2"/>
<name>A0A7V7KYC6_9GAMM</name>
<dbReference type="CDD" id="cd06171">
    <property type="entry name" value="Sigma70_r4"/>
    <property type="match status" value="1"/>
</dbReference>
<dbReference type="InterPro" id="IPR013325">
    <property type="entry name" value="RNA_pol_sigma_r2"/>
</dbReference>
<dbReference type="SUPFAM" id="SSF88659">
    <property type="entry name" value="Sigma3 and sigma4 domains of RNA polymerase sigma factors"/>
    <property type="match status" value="1"/>
</dbReference>
<accession>A0A7V7KYC6</accession>
<dbReference type="PANTHER" id="PTHR43133:SF53">
    <property type="entry name" value="ECF RNA POLYMERASE SIGMA-E FACTOR"/>
    <property type="match status" value="1"/>
</dbReference>
<evidence type="ECO:0000256" key="1">
    <source>
        <dbReference type="ARBA" id="ARBA00010641"/>
    </source>
</evidence>
<dbReference type="GO" id="GO:0003677">
    <property type="term" value="F:DNA binding"/>
    <property type="evidence" value="ECO:0007669"/>
    <property type="project" value="InterPro"/>
</dbReference>
<reference evidence="7 8" key="1">
    <citation type="submission" date="2018-07" db="EMBL/GenBank/DDBJ databases">
        <title>Pseudomonas laoshanensis sp. nov., isolated from soil.</title>
        <authorList>
            <person name="Sun J."/>
            <person name="Yu L."/>
            <person name="Wang M."/>
            <person name="Zhang C."/>
        </authorList>
    </citation>
    <scope>NUCLEOTIDE SEQUENCE [LARGE SCALE GENOMIC DNA]</scope>
    <source>
        <strain evidence="7 8">Y22</strain>
    </source>
</reference>
<dbReference type="GO" id="GO:0016987">
    <property type="term" value="F:sigma factor activity"/>
    <property type="evidence" value="ECO:0007669"/>
    <property type="project" value="UniProtKB-KW"/>
</dbReference>
<dbReference type="InterPro" id="IPR036388">
    <property type="entry name" value="WH-like_DNA-bd_sf"/>
</dbReference>
<comment type="caution">
    <text evidence="7">The sequence shown here is derived from an EMBL/GenBank/DDBJ whole genome shotgun (WGS) entry which is preliminary data.</text>
</comment>
<dbReference type="InterPro" id="IPR013324">
    <property type="entry name" value="RNA_pol_sigma_r3/r4-like"/>
</dbReference>
<sequence length="203" mass="22697">MKELDDEELVALLLKGDQPAFRHLVYRYQGAMRAVAVAIVGGSLADEVVQDSWLAVVRHLHSFAGRATLKTWLITVTANTAKTRLKQQRRQVQLDDRSGPHGTVGADRFLADGHWRVAPASWHSDSPEELLCEQQLAECLEHTLASLSELQRSVLVLRERQGIELADICNLLDISLSNARVLLHRARLSVFATLEHYEVTGEC</sequence>
<dbReference type="RefSeq" id="WP_149331586.1">
    <property type="nucleotide sequence ID" value="NZ_QOVF01000001.1"/>
</dbReference>
<proteinExistence type="inferred from homology"/>
<evidence type="ECO:0000313" key="7">
    <source>
        <dbReference type="EMBL" id="KAA0696642.1"/>
    </source>
</evidence>
<evidence type="ECO:0000259" key="5">
    <source>
        <dbReference type="Pfam" id="PF04542"/>
    </source>
</evidence>
<dbReference type="InterPro" id="IPR007627">
    <property type="entry name" value="RNA_pol_sigma70_r2"/>
</dbReference>
<keyword evidence="3" id="KW-0731">Sigma factor</keyword>
<comment type="similarity">
    <text evidence="1">Belongs to the sigma-70 factor family. ECF subfamily.</text>
</comment>
<keyword evidence="8" id="KW-1185">Reference proteome</keyword>